<sequence>MGEAGSEGDDLTAFQQQVLAKVLQDDPPSISASITDTQNAVLITAEGDDAAFTAAEARDAAARMRAGHKQMSYGGVMMVVAAEYIEDLADVVDGEKTAADVEAIWEDEDFE</sequence>
<dbReference type="Proteomes" id="UP000198775">
    <property type="component" value="Unassembled WGS sequence"/>
</dbReference>
<dbReference type="RefSeq" id="WP_139203711.1">
    <property type="nucleotide sequence ID" value="NZ_FOCX01000055.1"/>
</dbReference>
<gene>
    <name evidence="1" type="ORF">SAMN05216388_10554</name>
</gene>
<name>A0A1H8WCD5_9EURY</name>
<evidence type="ECO:0000313" key="2">
    <source>
        <dbReference type="Proteomes" id="UP000198775"/>
    </source>
</evidence>
<protein>
    <submittedName>
        <fullName evidence="1">Uncharacterized protein</fullName>
    </submittedName>
</protein>
<organism evidence="1 2">
    <name type="scientific">Halorientalis persicus</name>
    <dbReference type="NCBI Taxonomy" id="1367881"/>
    <lineage>
        <taxon>Archaea</taxon>
        <taxon>Methanobacteriati</taxon>
        <taxon>Methanobacteriota</taxon>
        <taxon>Stenosarchaea group</taxon>
        <taxon>Halobacteria</taxon>
        <taxon>Halobacteriales</taxon>
        <taxon>Haloarculaceae</taxon>
        <taxon>Halorientalis</taxon>
    </lineage>
</organism>
<dbReference type="EMBL" id="FOCX01000055">
    <property type="protein sequence ID" value="SEP25325.1"/>
    <property type="molecule type" value="Genomic_DNA"/>
</dbReference>
<evidence type="ECO:0000313" key="1">
    <source>
        <dbReference type="EMBL" id="SEP25325.1"/>
    </source>
</evidence>
<dbReference type="AlphaFoldDB" id="A0A1H8WCD5"/>
<accession>A0A1H8WCD5</accession>
<reference evidence="2" key="1">
    <citation type="submission" date="2016-10" db="EMBL/GenBank/DDBJ databases">
        <authorList>
            <person name="Varghese N."/>
            <person name="Submissions S."/>
        </authorList>
    </citation>
    <scope>NUCLEOTIDE SEQUENCE [LARGE SCALE GENOMIC DNA]</scope>
    <source>
        <strain evidence="2">IBRC-M 10043</strain>
    </source>
</reference>
<proteinExistence type="predicted"/>
<keyword evidence="2" id="KW-1185">Reference proteome</keyword>